<dbReference type="Gene3D" id="1.10.8.10">
    <property type="entry name" value="DNA helicase RuvA subunit, C-terminal domain"/>
    <property type="match status" value="1"/>
</dbReference>
<dbReference type="PANTHER" id="PTHR18895:SF74">
    <property type="entry name" value="MTRF1L RELEASE FACTOR GLUTAMINE METHYLTRANSFERASE"/>
    <property type="match status" value="1"/>
</dbReference>
<evidence type="ECO:0000259" key="6">
    <source>
        <dbReference type="Pfam" id="PF05175"/>
    </source>
</evidence>
<accession>A0A2A6FTA1</accession>
<dbReference type="Pfam" id="PF17827">
    <property type="entry name" value="PrmC_N"/>
    <property type="match status" value="1"/>
</dbReference>
<feature type="domain" description="Methyltransferase small" evidence="6">
    <location>
        <begin position="151"/>
        <end position="227"/>
    </location>
</feature>
<feature type="binding site" evidence="5">
    <location>
        <position position="224"/>
    </location>
    <ligand>
        <name>S-adenosyl-L-methionine</name>
        <dbReference type="ChEBI" id="CHEBI:59789"/>
    </ligand>
</feature>
<evidence type="ECO:0000313" key="8">
    <source>
        <dbReference type="EMBL" id="PDQ35898.1"/>
    </source>
</evidence>
<name>A0A2A6FTA1_9MICO</name>
<gene>
    <name evidence="5" type="primary">prmC</name>
    <name evidence="8" type="ORF">B5766_03725</name>
</gene>
<dbReference type="CDD" id="cd02440">
    <property type="entry name" value="AdoMet_MTases"/>
    <property type="match status" value="1"/>
</dbReference>
<dbReference type="PROSITE" id="PS00092">
    <property type="entry name" value="N6_MTASE"/>
    <property type="match status" value="1"/>
</dbReference>
<evidence type="ECO:0000259" key="7">
    <source>
        <dbReference type="Pfam" id="PF17827"/>
    </source>
</evidence>
<dbReference type="InterPro" id="IPR029063">
    <property type="entry name" value="SAM-dependent_MTases_sf"/>
</dbReference>
<keyword evidence="2 5" id="KW-0808">Transferase</keyword>
<evidence type="ECO:0000256" key="2">
    <source>
        <dbReference type="ARBA" id="ARBA00022679"/>
    </source>
</evidence>
<feature type="binding site" evidence="5">
    <location>
        <begin position="224"/>
        <end position="227"/>
    </location>
    <ligand>
        <name>substrate</name>
    </ligand>
</feature>
<keyword evidence="3 5" id="KW-0949">S-adenosyl-L-methionine</keyword>
<proteinExistence type="inferred from homology"/>
<comment type="caution">
    <text evidence="5">Lacks conserved residue(s) required for the propagation of feature annotation.</text>
</comment>
<evidence type="ECO:0000256" key="5">
    <source>
        <dbReference type="HAMAP-Rule" id="MF_02126"/>
    </source>
</evidence>
<dbReference type="NCBIfam" id="TIGR03534">
    <property type="entry name" value="RF_mod_PrmC"/>
    <property type="match status" value="1"/>
</dbReference>
<dbReference type="EMBL" id="NAEP01000025">
    <property type="protein sequence ID" value="PDQ35898.1"/>
    <property type="molecule type" value="Genomic_DNA"/>
</dbReference>
<dbReference type="InterPro" id="IPR007848">
    <property type="entry name" value="Small_mtfrase_dom"/>
</dbReference>
<dbReference type="SUPFAM" id="SSF53335">
    <property type="entry name" value="S-adenosyl-L-methionine-dependent methyltransferases"/>
    <property type="match status" value="1"/>
</dbReference>
<dbReference type="NCBIfam" id="TIGR00536">
    <property type="entry name" value="hemK_fam"/>
    <property type="match status" value="1"/>
</dbReference>
<dbReference type="AlphaFoldDB" id="A0A2A6FTA1"/>
<protein>
    <recommendedName>
        <fullName evidence="5">Release factor glutamine methyltransferase</fullName>
        <shortName evidence="5">RF MTase</shortName>
        <ecNumber evidence="5">2.1.1.297</ecNumber>
    </recommendedName>
    <alternativeName>
        <fullName evidence="5">N5-glutamine methyltransferase PrmC</fullName>
    </alternativeName>
    <alternativeName>
        <fullName evidence="5">Protein-(glutamine-N5) MTase PrmC</fullName>
    </alternativeName>
    <alternativeName>
        <fullName evidence="5">Protein-glutamine N-methyltransferase PrmC</fullName>
    </alternativeName>
</protein>
<feature type="binding site" evidence="5">
    <location>
        <position position="179"/>
    </location>
    <ligand>
        <name>S-adenosyl-L-methionine</name>
        <dbReference type="ChEBI" id="CHEBI:59789"/>
    </ligand>
</feature>
<dbReference type="InterPro" id="IPR002052">
    <property type="entry name" value="DNA_methylase_N6_adenine_CS"/>
</dbReference>
<dbReference type="PANTHER" id="PTHR18895">
    <property type="entry name" value="HEMK METHYLTRANSFERASE"/>
    <property type="match status" value="1"/>
</dbReference>
<dbReference type="InterPro" id="IPR050320">
    <property type="entry name" value="N5-glutamine_MTase"/>
</dbReference>
<dbReference type="InterPro" id="IPR019874">
    <property type="entry name" value="RF_methyltr_PrmC"/>
</dbReference>
<comment type="catalytic activity">
    <reaction evidence="4 5">
        <text>L-glutaminyl-[peptide chain release factor] + S-adenosyl-L-methionine = N(5)-methyl-L-glutaminyl-[peptide chain release factor] + S-adenosyl-L-homocysteine + H(+)</text>
        <dbReference type="Rhea" id="RHEA:42896"/>
        <dbReference type="Rhea" id="RHEA-COMP:10271"/>
        <dbReference type="Rhea" id="RHEA-COMP:10272"/>
        <dbReference type="ChEBI" id="CHEBI:15378"/>
        <dbReference type="ChEBI" id="CHEBI:30011"/>
        <dbReference type="ChEBI" id="CHEBI:57856"/>
        <dbReference type="ChEBI" id="CHEBI:59789"/>
        <dbReference type="ChEBI" id="CHEBI:61891"/>
        <dbReference type="EC" id="2.1.1.297"/>
    </reaction>
</comment>
<feature type="domain" description="Release factor glutamine methyltransferase N-terminal" evidence="7">
    <location>
        <begin position="24"/>
        <end position="91"/>
    </location>
</feature>
<dbReference type="InterPro" id="IPR004556">
    <property type="entry name" value="HemK-like"/>
</dbReference>
<evidence type="ECO:0000256" key="3">
    <source>
        <dbReference type="ARBA" id="ARBA00022691"/>
    </source>
</evidence>
<reference evidence="9" key="1">
    <citation type="submission" date="2017-03" db="EMBL/GenBank/DDBJ databases">
        <authorList>
            <person name="Lund M.B."/>
        </authorList>
    </citation>
    <scope>NUCLEOTIDE SEQUENCE [LARGE SCALE GENOMIC DNA]</scope>
</reference>
<dbReference type="Pfam" id="PF05175">
    <property type="entry name" value="MTS"/>
    <property type="match status" value="1"/>
</dbReference>
<dbReference type="InterPro" id="IPR040758">
    <property type="entry name" value="PrmC_N"/>
</dbReference>
<dbReference type="EC" id="2.1.1.297" evidence="5"/>
<evidence type="ECO:0000256" key="1">
    <source>
        <dbReference type="ARBA" id="ARBA00022603"/>
    </source>
</evidence>
<evidence type="ECO:0000256" key="4">
    <source>
        <dbReference type="ARBA" id="ARBA00048391"/>
    </source>
</evidence>
<sequence length="320" mass="33566">MNVSSGPGPVSGAGGLRALRDLMVARFVSAGVPTPVVDAELLLCYVLGLTRGQLQVQIALGDRRVDAPERTALAALVQRRCRREPLQHLTGRAPFRALELAVGPGVFIPRPETELVAQLAIDDLRAARVAAAATGLDPFAVTEPGALTRLRAVDLCSGSGAIALAMATEVPGVRVWAVEKSPEAYAWLTRNVAESGVTTLIPVLSDLGTAVPELDGTVAVVASNPPYVPIGMVPREPEVQLFDPELALYGGDDGLDVVRALSLRAGALLRPGGTLIIEHGEYQSASVAALLSADGWGEISHHHDLTGRERVTRTVKLSVA</sequence>
<dbReference type="GO" id="GO:0032259">
    <property type="term" value="P:methylation"/>
    <property type="evidence" value="ECO:0007669"/>
    <property type="project" value="UniProtKB-KW"/>
</dbReference>
<comment type="function">
    <text evidence="5">Methylates the class 1 translation termination release factors RF1/PrfA and RF2/PrfB on the glutamine residue of the universally conserved GGQ motif.</text>
</comment>
<dbReference type="Gene3D" id="3.40.50.150">
    <property type="entry name" value="Vaccinia Virus protein VP39"/>
    <property type="match status" value="1"/>
</dbReference>
<organism evidence="8 9">
    <name type="scientific">Candidatus Lumbricidiphila eiseniae</name>
    <dbReference type="NCBI Taxonomy" id="1969409"/>
    <lineage>
        <taxon>Bacteria</taxon>
        <taxon>Bacillati</taxon>
        <taxon>Actinomycetota</taxon>
        <taxon>Actinomycetes</taxon>
        <taxon>Micrococcales</taxon>
        <taxon>Microbacteriaceae</taxon>
        <taxon>Candidatus Lumbricidiphila</taxon>
    </lineage>
</organism>
<evidence type="ECO:0000313" key="9">
    <source>
        <dbReference type="Proteomes" id="UP000219994"/>
    </source>
</evidence>
<comment type="similarity">
    <text evidence="5">Belongs to the protein N5-glutamine methyltransferase family. PrmC subfamily.</text>
</comment>
<dbReference type="HAMAP" id="MF_02126">
    <property type="entry name" value="RF_methyltr_PrmC"/>
    <property type="match status" value="1"/>
</dbReference>
<dbReference type="Proteomes" id="UP000219994">
    <property type="component" value="Unassembled WGS sequence"/>
</dbReference>
<keyword evidence="1 5" id="KW-0489">Methyltransferase</keyword>
<dbReference type="GO" id="GO:0003676">
    <property type="term" value="F:nucleic acid binding"/>
    <property type="evidence" value="ECO:0007669"/>
    <property type="project" value="InterPro"/>
</dbReference>
<comment type="caution">
    <text evidence="8">The sequence shown here is derived from an EMBL/GenBank/DDBJ whole genome shotgun (WGS) entry which is preliminary data.</text>
</comment>
<dbReference type="GO" id="GO:0102559">
    <property type="term" value="F:peptide chain release factor N(5)-glutamine methyltransferase activity"/>
    <property type="evidence" value="ECO:0007669"/>
    <property type="project" value="UniProtKB-EC"/>
</dbReference>